<accession>A0ABD0PHJ4</accession>
<dbReference type="EMBL" id="JAMKFB020000015">
    <property type="protein sequence ID" value="KAL0173537.1"/>
    <property type="molecule type" value="Genomic_DNA"/>
</dbReference>
<dbReference type="GO" id="GO:0046872">
    <property type="term" value="F:metal ion binding"/>
    <property type="evidence" value="ECO:0007669"/>
    <property type="project" value="UniProtKB-KW"/>
</dbReference>
<sequence>MFVGLVISNGDRWRQLRRFTLTTLRDFGMGRKRMERWIQDESRHLLKSFEETKCTPVDPVFFLSRAVSNVICSLVFGRRFDYEDKNFLQLLQVLSRVLRFGSSPWGQ</sequence>
<comment type="similarity">
    <text evidence="1">Belongs to the cytochrome P450 family.</text>
</comment>
<comment type="caution">
    <text evidence="4">The sequence shown here is derived from an EMBL/GenBank/DDBJ whole genome shotgun (WGS) entry which is preliminary data.</text>
</comment>
<dbReference type="InterPro" id="IPR036396">
    <property type="entry name" value="Cyt_P450_sf"/>
</dbReference>
<evidence type="ECO:0000313" key="4">
    <source>
        <dbReference type="EMBL" id="KAL0173537.1"/>
    </source>
</evidence>
<evidence type="ECO:0000313" key="5">
    <source>
        <dbReference type="Proteomes" id="UP001529510"/>
    </source>
</evidence>
<dbReference type="SUPFAM" id="SSF48264">
    <property type="entry name" value="Cytochrome P450"/>
    <property type="match status" value="1"/>
</dbReference>
<proteinExistence type="inferred from homology"/>
<dbReference type="PANTHER" id="PTHR24300">
    <property type="entry name" value="CYTOCHROME P450 508A4-RELATED"/>
    <property type="match status" value="1"/>
</dbReference>
<protein>
    <submittedName>
        <fullName evidence="4">Uncharacterized protein</fullName>
    </submittedName>
</protein>
<name>A0ABD0PHJ4_CIRMR</name>
<dbReference type="Proteomes" id="UP001529510">
    <property type="component" value="Unassembled WGS sequence"/>
</dbReference>
<keyword evidence="3" id="KW-0408">Iron</keyword>
<dbReference type="Pfam" id="PF00067">
    <property type="entry name" value="p450"/>
    <property type="match status" value="1"/>
</dbReference>
<feature type="non-terminal residue" evidence="4">
    <location>
        <position position="107"/>
    </location>
</feature>
<keyword evidence="5" id="KW-1185">Reference proteome</keyword>
<dbReference type="PANTHER" id="PTHR24300:SF153">
    <property type="entry name" value="CYTOCHROME P450 2G1-LIKE-RELATED"/>
    <property type="match status" value="1"/>
</dbReference>
<dbReference type="AlphaFoldDB" id="A0ABD0PHJ4"/>
<keyword evidence="2" id="KW-0479">Metal-binding</keyword>
<organism evidence="4 5">
    <name type="scientific">Cirrhinus mrigala</name>
    <name type="common">Mrigala</name>
    <dbReference type="NCBI Taxonomy" id="683832"/>
    <lineage>
        <taxon>Eukaryota</taxon>
        <taxon>Metazoa</taxon>
        <taxon>Chordata</taxon>
        <taxon>Craniata</taxon>
        <taxon>Vertebrata</taxon>
        <taxon>Euteleostomi</taxon>
        <taxon>Actinopterygii</taxon>
        <taxon>Neopterygii</taxon>
        <taxon>Teleostei</taxon>
        <taxon>Ostariophysi</taxon>
        <taxon>Cypriniformes</taxon>
        <taxon>Cyprinidae</taxon>
        <taxon>Labeoninae</taxon>
        <taxon>Labeonini</taxon>
        <taxon>Cirrhinus</taxon>
    </lineage>
</organism>
<reference evidence="4 5" key="1">
    <citation type="submission" date="2024-05" db="EMBL/GenBank/DDBJ databases">
        <title>Genome sequencing and assembly of Indian major carp, Cirrhinus mrigala (Hamilton, 1822).</title>
        <authorList>
            <person name="Mohindra V."/>
            <person name="Chowdhury L.M."/>
            <person name="Lal K."/>
            <person name="Jena J.K."/>
        </authorList>
    </citation>
    <scope>NUCLEOTIDE SEQUENCE [LARGE SCALE GENOMIC DNA]</scope>
    <source>
        <strain evidence="4">CM1030</strain>
        <tissue evidence="4">Blood</tissue>
    </source>
</reference>
<gene>
    <name evidence="4" type="ORF">M9458_029505</name>
</gene>
<dbReference type="Gene3D" id="1.10.630.10">
    <property type="entry name" value="Cytochrome P450"/>
    <property type="match status" value="1"/>
</dbReference>
<evidence type="ECO:0000256" key="2">
    <source>
        <dbReference type="ARBA" id="ARBA00022723"/>
    </source>
</evidence>
<evidence type="ECO:0000256" key="1">
    <source>
        <dbReference type="ARBA" id="ARBA00010617"/>
    </source>
</evidence>
<dbReference type="InterPro" id="IPR050182">
    <property type="entry name" value="Cytochrome_P450_fam2"/>
</dbReference>
<evidence type="ECO:0000256" key="3">
    <source>
        <dbReference type="ARBA" id="ARBA00023004"/>
    </source>
</evidence>
<dbReference type="InterPro" id="IPR001128">
    <property type="entry name" value="Cyt_P450"/>
</dbReference>